<dbReference type="InterPro" id="IPR046348">
    <property type="entry name" value="SIS_dom_sf"/>
</dbReference>
<dbReference type="RefSeq" id="WP_185001250.1">
    <property type="nucleotide sequence ID" value="NZ_BAAAUI010000053.1"/>
</dbReference>
<dbReference type="InterPro" id="IPR009057">
    <property type="entry name" value="Homeodomain-like_sf"/>
</dbReference>
<dbReference type="InterPro" id="IPR047640">
    <property type="entry name" value="RpiR-like"/>
</dbReference>
<proteinExistence type="predicted"/>
<dbReference type="GO" id="GO:0003700">
    <property type="term" value="F:DNA-binding transcription factor activity"/>
    <property type="evidence" value="ECO:0007669"/>
    <property type="project" value="InterPro"/>
</dbReference>
<dbReference type="Proteomes" id="UP000533598">
    <property type="component" value="Unassembled WGS sequence"/>
</dbReference>
<dbReference type="Pfam" id="PF01418">
    <property type="entry name" value="HTH_6"/>
    <property type="match status" value="1"/>
</dbReference>
<dbReference type="PROSITE" id="PS51071">
    <property type="entry name" value="HTH_RPIR"/>
    <property type="match status" value="1"/>
</dbReference>
<dbReference type="InterPro" id="IPR035472">
    <property type="entry name" value="RpiR-like_SIS"/>
</dbReference>
<dbReference type="EMBL" id="JACHMH010000001">
    <property type="protein sequence ID" value="MBB4675245.1"/>
    <property type="molecule type" value="Genomic_DNA"/>
</dbReference>
<dbReference type="InterPro" id="IPR001347">
    <property type="entry name" value="SIS_dom"/>
</dbReference>
<evidence type="ECO:0000259" key="5">
    <source>
        <dbReference type="PROSITE" id="PS51464"/>
    </source>
</evidence>
<organism evidence="6 7">
    <name type="scientific">Crossiella cryophila</name>
    <dbReference type="NCBI Taxonomy" id="43355"/>
    <lineage>
        <taxon>Bacteria</taxon>
        <taxon>Bacillati</taxon>
        <taxon>Actinomycetota</taxon>
        <taxon>Actinomycetes</taxon>
        <taxon>Pseudonocardiales</taxon>
        <taxon>Pseudonocardiaceae</taxon>
        <taxon>Crossiella</taxon>
    </lineage>
</organism>
<dbReference type="InterPro" id="IPR036388">
    <property type="entry name" value="WH-like_DNA-bd_sf"/>
</dbReference>
<keyword evidence="3" id="KW-0804">Transcription</keyword>
<keyword evidence="7" id="KW-1185">Reference proteome</keyword>
<dbReference type="CDD" id="cd05013">
    <property type="entry name" value="SIS_RpiR"/>
    <property type="match status" value="1"/>
</dbReference>
<evidence type="ECO:0000313" key="7">
    <source>
        <dbReference type="Proteomes" id="UP000533598"/>
    </source>
</evidence>
<comment type="caution">
    <text evidence="6">The sequence shown here is derived from an EMBL/GenBank/DDBJ whole genome shotgun (WGS) entry which is preliminary data.</text>
</comment>
<dbReference type="GO" id="GO:0097367">
    <property type="term" value="F:carbohydrate derivative binding"/>
    <property type="evidence" value="ECO:0007669"/>
    <property type="project" value="InterPro"/>
</dbReference>
<dbReference type="SUPFAM" id="SSF46689">
    <property type="entry name" value="Homeodomain-like"/>
    <property type="match status" value="1"/>
</dbReference>
<evidence type="ECO:0000256" key="3">
    <source>
        <dbReference type="ARBA" id="ARBA00023163"/>
    </source>
</evidence>
<dbReference type="GO" id="GO:0003677">
    <property type="term" value="F:DNA binding"/>
    <property type="evidence" value="ECO:0007669"/>
    <property type="project" value="UniProtKB-KW"/>
</dbReference>
<dbReference type="PROSITE" id="PS51464">
    <property type="entry name" value="SIS"/>
    <property type="match status" value="1"/>
</dbReference>
<accession>A0A7W7FRT0</accession>
<evidence type="ECO:0000256" key="1">
    <source>
        <dbReference type="ARBA" id="ARBA00023015"/>
    </source>
</evidence>
<keyword evidence="2 6" id="KW-0238">DNA-binding</keyword>
<evidence type="ECO:0000259" key="4">
    <source>
        <dbReference type="PROSITE" id="PS51071"/>
    </source>
</evidence>
<gene>
    <name evidence="6" type="ORF">HNR67_001363</name>
</gene>
<dbReference type="Gene3D" id="1.10.10.10">
    <property type="entry name" value="Winged helix-like DNA-binding domain superfamily/Winged helix DNA-binding domain"/>
    <property type="match status" value="1"/>
</dbReference>
<dbReference type="PANTHER" id="PTHR30514:SF1">
    <property type="entry name" value="HTH-TYPE TRANSCRIPTIONAL REGULATOR HEXR-RELATED"/>
    <property type="match status" value="1"/>
</dbReference>
<evidence type="ECO:0000256" key="2">
    <source>
        <dbReference type="ARBA" id="ARBA00023125"/>
    </source>
</evidence>
<keyword evidence="1" id="KW-0805">Transcription regulation</keyword>
<dbReference type="AlphaFoldDB" id="A0A7W7FRT0"/>
<protein>
    <submittedName>
        <fullName evidence="6">DNA-binding MurR/RpiR family transcriptional regulator</fullName>
    </submittedName>
</protein>
<evidence type="ECO:0000313" key="6">
    <source>
        <dbReference type="EMBL" id="MBB4675245.1"/>
    </source>
</evidence>
<dbReference type="PANTHER" id="PTHR30514">
    <property type="entry name" value="GLUCOKINASE"/>
    <property type="match status" value="1"/>
</dbReference>
<dbReference type="InterPro" id="IPR000281">
    <property type="entry name" value="HTH_RpiR"/>
</dbReference>
<feature type="domain" description="HTH rpiR-type" evidence="4">
    <location>
        <begin position="14"/>
        <end position="90"/>
    </location>
</feature>
<reference evidence="6 7" key="1">
    <citation type="submission" date="2020-08" db="EMBL/GenBank/DDBJ databases">
        <title>Sequencing the genomes of 1000 actinobacteria strains.</title>
        <authorList>
            <person name="Klenk H.-P."/>
        </authorList>
    </citation>
    <scope>NUCLEOTIDE SEQUENCE [LARGE SCALE GENOMIC DNA]</scope>
    <source>
        <strain evidence="6 7">DSM 44230</strain>
    </source>
</reference>
<dbReference type="Pfam" id="PF01380">
    <property type="entry name" value="SIS"/>
    <property type="match status" value="1"/>
</dbReference>
<name>A0A7W7FRT0_9PSEU</name>
<dbReference type="Gene3D" id="3.40.50.10490">
    <property type="entry name" value="Glucose-6-phosphate isomerase like protein, domain 1"/>
    <property type="match status" value="1"/>
</dbReference>
<dbReference type="SUPFAM" id="SSF53697">
    <property type="entry name" value="SIS domain"/>
    <property type="match status" value="1"/>
</dbReference>
<feature type="domain" description="SIS" evidence="5">
    <location>
        <begin position="138"/>
        <end position="278"/>
    </location>
</feature>
<sequence>MASSLGSAPDIADTSPLVRIRSLFPGLARAEQRVAQVVLSDPAVVAHRSITEVAEAAGTSETTVTRFCKAIGVGGYPDLRIALAADTARTAARADRDLGSDIGQGDDLRQVVSKVSFADARAVEETADQLDVVELEKVVEAMSAAGRVDVYGVGASAFVAMDLQQKLHRIGRISFAWSDTHIALTSAAVLSKGDVAVGISHTGATADTVEALRVARSRGATTVALTNFPRSPIAEVADYVLTTAARETTFRSGATASRIAQLTVIDCLFVGVAQRHHGSATAALEATFEAVSGHRLGPRPDGRRRQRETGK</sequence>
<dbReference type="GO" id="GO:1901135">
    <property type="term" value="P:carbohydrate derivative metabolic process"/>
    <property type="evidence" value="ECO:0007669"/>
    <property type="project" value="InterPro"/>
</dbReference>